<keyword evidence="3" id="KW-1185">Reference proteome</keyword>
<dbReference type="RefSeq" id="WP_252467391.1">
    <property type="nucleotide sequence ID" value="NZ_JALBWM010000048.1"/>
</dbReference>
<name>A0A9X2ESQ8_9GAMM</name>
<dbReference type="Proteomes" id="UP001139028">
    <property type="component" value="Unassembled WGS sequence"/>
</dbReference>
<evidence type="ECO:0000313" key="3">
    <source>
        <dbReference type="Proteomes" id="UP001139028"/>
    </source>
</evidence>
<protein>
    <submittedName>
        <fullName evidence="2">Uncharacterized protein</fullName>
    </submittedName>
</protein>
<evidence type="ECO:0000256" key="1">
    <source>
        <dbReference type="SAM" id="SignalP"/>
    </source>
</evidence>
<comment type="caution">
    <text evidence="2">The sequence shown here is derived from an EMBL/GenBank/DDBJ whole genome shotgun (WGS) entry which is preliminary data.</text>
</comment>
<proteinExistence type="predicted"/>
<organism evidence="2 3">
    <name type="scientific">Microbulbifer okhotskensis</name>
    <dbReference type="NCBI Taxonomy" id="2926617"/>
    <lineage>
        <taxon>Bacteria</taxon>
        <taxon>Pseudomonadati</taxon>
        <taxon>Pseudomonadota</taxon>
        <taxon>Gammaproteobacteria</taxon>
        <taxon>Cellvibrionales</taxon>
        <taxon>Microbulbiferaceae</taxon>
        <taxon>Microbulbifer</taxon>
    </lineage>
</organism>
<sequence length="196" mass="21949">MNSKWNWLSMPLLGSLIFVPVHVSAQTETKDNLEGTWCAVEGESFIFYEHRKDAFTLEKGQICRTFKILKQTGVGGGGRYLEVTKKPDVKHQLTAVEEKTNGAILAKDIGIFAYMKSGNKIQLVAVDVSDESVTNLTLDGSGTMRGFIEEVTANDSAKRGYEAHVGVLFFRRTSETIPETFDHEWEVIFGKTHTRQ</sequence>
<reference evidence="2" key="1">
    <citation type="journal article" date="2022" name="Arch. Microbiol.">
        <title>Microbulbifer okhotskensis sp. nov., isolated from a deep bottom sediment of the Okhotsk Sea.</title>
        <authorList>
            <person name="Romanenko L."/>
            <person name="Kurilenko V."/>
            <person name="Otstavnykh N."/>
            <person name="Velansky P."/>
            <person name="Isaeva M."/>
            <person name="Mikhailov V."/>
        </authorList>
    </citation>
    <scope>NUCLEOTIDE SEQUENCE</scope>
    <source>
        <strain evidence="2">OS29</strain>
    </source>
</reference>
<keyword evidence="1" id="KW-0732">Signal</keyword>
<feature type="signal peptide" evidence="1">
    <location>
        <begin position="1"/>
        <end position="25"/>
    </location>
</feature>
<dbReference type="EMBL" id="JALBWM010000048">
    <property type="protein sequence ID" value="MCO1335063.1"/>
    <property type="molecule type" value="Genomic_DNA"/>
</dbReference>
<dbReference type="AlphaFoldDB" id="A0A9X2ESQ8"/>
<accession>A0A9X2ESQ8</accession>
<gene>
    <name evidence="2" type="ORF">MO867_12030</name>
</gene>
<feature type="chain" id="PRO_5040938258" evidence="1">
    <location>
        <begin position="26"/>
        <end position="196"/>
    </location>
</feature>
<evidence type="ECO:0000313" key="2">
    <source>
        <dbReference type="EMBL" id="MCO1335063.1"/>
    </source>
</evidence>